<evidence type="ECO:0000256" key="3">
    <source>
        <dbReference type="SAM" id="MobiDB-lite"/>
    </source>
</evidence>
<dbReference type="RefSeq" id="WP_270121663.1">
    <property type="nucleotide sequence ID" value="NZ_BAAAOM010000002.1"/>
</dbReference>
<feature type="domain" description="Leucine-binding protein" evidence="5">
    <location>
        <begin position="108"/>
        <end position="427"/>
    </location>
</feature>
<feature type="region of interest" description="Disordered" evidence="3">
    <location>
        <begin position="42"/>
        <end position="101"/>
    </location>
</feature>
<feature type="chain" id="PRO_5040938306" evidence="4">
    <location>
        <begin position="30"/>
        <end position="464"/>
    </location>
</feature>
<dbReference type="Gene3D" id="3.40.50.2300">
    <property type="match status" value="1"/>
</dbReference>
<feature type="compositionally biased region" description="Low complexity" evidence="3">
    <location>
        <begin position="53"/>
        <end position="69"/>
    </location>
</feature>
<dbReference type="PANTHER" id="PTHR47235:SF1">
    <property type="entry name" value="BLR6548 PROTEIN"/>
    <property type="match status" value="1"/>
</dbReference>
<name>A0A9X3SUS1_9ACTN</name>
<proteinExistence type="inferred from homology"/>
<reference evidence="7 9" key="2">
    <citation type="submission" date="2023-07" db="EMBL/GenBank/DDBJ databases">
        <title>Sequencing the genomes of 1000 actinobacteria strains.</title>
        <authorList>
            <person name="Klenk H.-P."/>
        </authorList>
    </citation>
    <scope>NUCLEOTIDE SEQUENCE [LARGE SCALE GENOMIC DNA]</scope>
    <source>
        <strain evidence="7 9">DSM 44724</strain>
    </source>
</reference>
<evidence type="ECO:0000256" key="4">
    <source>
        <dbReference type="SAM" id="SignalP"/>
    </source>
</evidence>
<evidence type="ECO:0000313" key="9">
    <source>
        <dbReference type="Proteomes" id="UP001183604"/>
    </source>
</evidence>
<evidence type="ECO:0000256" key="2">
    <source>
        <dbReference type="ARBA" id="ARBA00022729"/>
    </source>
</evidence>
<evidence type="ECO:0000259" key="5">
    <source>
        <dbReference type="Pfam" id="PF13458"/>
    </source>
</evidence>
<dbReference type="Pfam" id="PF13458">
    <property type="entry name" value="Peripla_BP_6"/>
    <property type="match status" value="1"/>
</dbReference>
<comment type="similarity">
    <text evidence="1">Belongs to the leucine-binding protein family.</text>
</comment>
<protein>
    <submittedName>
        <fullName evidence="6">ABC transporter substrate-binding protein</fullName>
    </submittedName>
    <submittedName>
        <fullName evidence="7">ABC-type branched-subunit amino acid transport system substrate-binding protein</fullName>
    </submittedName>
</protein>
<feature type="signal peptide" evidence="4">
    <location>
        <begin position="1"/>
        <end position="29"/>
    </location>
</feature>
<dbReference type="EMBL" id="JAPZVQ010000004">
    <property type="protein sequence ID" value="MDA1385199.1"/>
    <property type="molecule type" value="Genomic_DNA"/>
</dbReference>
<comment type="caution">
    <text evidence="6">The sequence shown here is derived from an EMBL/GenBank/DDBJ whole genome shotgun (WGS) entry which is preliminary data.</text>
</comment>
<dbReference type="Proteomes" id="UP001183604">
    <property type="component" value="Unassembled WGS sequence"/>
</dbReference>
<keyword evidence="9" id="KW-1185">Reference proteome</keyword>
<accession>A0A9X3SUS1</accession>
<dbReference type="EMBL" id="JAVDYD010000001">
    <property type="protein sequence ID" value="MDR7337185.1"/>
    <property type="molecule type" value="Genomic_DNA"/>
</dbReference>
<dbReference type="Proteomes" id="UP001145799">
    <property type="component" value="Unassembled WGS sequence"/>
</dbReference>
<evidence type="ECO:0000256" key="1">
    <source>
        <dbReference type="ARBA" id="ARBA00010062"/>
    </source>
</evidence>
<evidence type="ECO:0000313" key="8">
    <source>
        <dbReference type="Proteomes" id="UP001145799"/>
    </source>
</evidence>
<sequence>MRRHLQRLSRKRTTLALLAAALLVLPACGQFEGVHDDFVAQGGENPGLGGADGTSADGTATGTEGTDASGDGGGSDDSSGGGGGGGGGGGNDNGNAGNGDTTGVTADTITIGIHAPLTGAAPLKQESFETGKDLYWQYGNNGKPVEIHGRTVETVFADDQYRPSTARQVCQTMAEEQKAFALIGAGGTDQIQACAQYAASEDVPYLSTGVTETGMGSLDTYFAASMTYKQQTPMLADYIKNELGVTDASKVAAVVTNTPNFDDAVEGFTGAFDGVDVFRPDKNERGSSAAGNLCTGTVKNYDVVFVLTSPTFYLEMAAASGCRPQFVGVGVSMGLDQVASTGCSAAGSTEGARFFNPTPAFADAGDYDPDFLAAADAAGIEPDDVTWMMWGQSKVLHQMLDAAGEDLDRGAFMDAVAGQQFSTGVFPDLNYADGPFGGTQVSVLRNVCDGGGHYETESAFVNGF</sequence>
<feature type="compositionally biased region" description="Gly residues" evidence="3">
    <location>
        <begin position="70"/>
        <end position="92"/>
    </location>
</feature>
<dbReference type="SUPFAM" id="SSF53822">
    <property type="entry name" value="Periplasmic binding protein-like I"/>
    <property type="match status" value="1"/>
</dbReference>
<dbReference type="AlphaFoldDB" id="A0A9X3SUS1"/>
<dbReference type="InterPro" id="IPR028082">
    <property type="entry name" value="Peripla_BP_I"/>
</dbReference>
<gene>
    <name evidence="7" type="ORF">J2S69_000904</name>
    <name evidence="6" type="ORF">O2L01_09410</name>
</gene>
<evidence type="ECO:0000313" key="7">
    <source>
        <dbReference type="EMBL" id="MDR7337185.1"/>
    </source>
</evidence>
<reference evidence="6" key="1">
    <citation type="submission" date="2022-12" db="EMBL/GenBank/DDBJ databases">
        <title>Gycomyces niveus sp.nov., a novel actinomycete isolated from soil in Shouguang.</title>
        <authorList>
            <person name="Yang X."/>
        </authorList>
    </citation>
    <scope>NUCLEOTIDE SEQUENCE</scope>
    <source>
        <strain evidence="6">DSM 44724</strain>
    </source>
</reference>
<dbReference type="PANTHER" id="PTHR47235">
    <property type="entry name" value="BLR6548 PROTEIN"/>
    <property type="match status" value="1"/>
</dbReference>
<evidence type="ECO:0000313" key="6">
    <source>
        <dbReference type="EMBL" id="MDA1385199.1"/>
    </source>
</evidence>
<keyword evidence="2 4" id="KW-0732">Signal</keyword>
<dbReference type="InterPro" id="IPR028081">
    <property type="entry name" value="Leu-bd"/>
</dbReference>
<organism evidence="6 8">
    <name type="scientific">Glycomyces lechevalierae</name>
    <dbReference type="NCBI Taxonomy" id="256034"/>
    <lineage>
        <taxon>Bacteria</taxon>
        <taxon>Bacillati</taxon>
        <taxon>Actinomycetota</taxon>
        <taxon>Actinomycetes</taxon>
        <taxon>Glycomycetales</taxon>
        <taxon>Glycomycetaceae</taxon>
        <taxon>Glycomyces</taxon>
    </lineage>
</organism>